<accession>A0A226EN79</accession>
<keyword evidence="1" id="KW-0472">Membrane</keyword>
<dbReference type="GO" id="GO:0005886">
    <property type="term" value="C:plasma membrane"/>
    <property type="evidence" value="ECO:0007669"/>
    <property type="project" value="TreeGrafter"/>
</dbReference>
<protein>
    <recommendedName>
        <fullName evidence="2">O-acyltransferase WSD1 C-terminal domain-containing protein</fullName>
    </recommendedName>
</protein>
<dbReference type="OrthoDB" id="619536at2759"/>
<gene>
    <name evidence="3" type="ORF">Fcan01_06627</name>
</gene>
<dbReference type="PANTHER" id="PTHR31650:SF1">
    <property type="entry name" value="WAX ESTER SYNTHASE_DIACYLGLYCEROL ACYLTRANSFERASE 4-RELATED"/>
    <property type="match status" value="1"/>
</dbReference>
<dbReference type="InterPro" id="IPR045034">
    <property type="entry name" value="O-acyltransferase_WSD1-like"/>
</dbReference>
<feature type="domain" description="O-acyltransferase WSD1 C-terminal" evidence="2">
    <location>
        <begin position="419"/>
        <end position="502"/>
    </location>
</feature>
<dbReference type="OMA" id="VEVHHAI"/>
<dbReference type="Pfam" id="PF06974">
    <property type="entry name" value="WS_DGAT_C"/>
    <property type="match status" value="1"/>
</dbReference>
<reference evidence="3 4" key="1">
    <citation type="submission" date="2015-12" db="EMBL/GenBank/DDBJ databases">
        <title>The genome of Folsomia candida.</title>
        <authorList>
            <person name="Faddeeva A."/>
            <person name="Derks M.F."/>
            <person name="Anvar Y."/>
            <person name="Smit S."/>
            <person name="Van Straalen N."/>
            <person name="Roelofs D."/>
        </authorList>
    </citation>
    <scope>NUCLEOTIDE SEQUENCE [LARGE SCALE GENOMIC DNA]</scope>
    <source>
        <strain evidence="3 4">VU population</strain>
        <tissue evidence="3">Whole body</tissue>
    </source>
</reference>
<evidence type="ECO:0000313" key="4">
    <source>
        <dbReference type="Proteomes" id="UP000198287"/>
    </source>
</evidence>
<feature type="transmembrane region" description="Helical" evidence="1">
    <location>
        <begin position="21"/>
        <end position="41"/>
    </location>
</feature>
<dbReference type="GO" id="GO:0019432">
    <property type="term" value="P:triglyceride biosynthetic process"/>
    <property type="evidence" value="ECO:0007669"/>
    <property type="project" value="TreeGrafter"/>
</dbReference>
<dbReference type="AlphaFoldDB" id="A0A226EN79"/>
<dbReference type="InterPro" id="IPR009721">
    <property type="entry name" value="O-acyltransferase_WSD1_C"/>
</dbReference>
<dbReference type="EMBL" id="LNIX01000003">
    <property type="protein sequence ID" value="OXA58251.1"/>
    <property type="molecule type" value="Genomic_DNA"/>
</dbReference>
<keyword evidence="4" id="KW-1185">Reference proteome</keyword>
<keyword evidence="1" id="KW-0812">Transmembrane</keyword>
<dbReference type="GO" id="GO:0008374">
    <property type="term" value="F:O-acyltransferase activity"/>
    <property type="evidence" value="ECO:0007669"/>
    <property type="project" value="InterPro"/>
</dbReference>
<organism evidence="3 4">
    <name type="scientific">Folsomia candida</name>
    <name type="common">Springtail</name>
    <dbReference type="NCBI Taxonomy" id="158441"/>
    <lineage>
        <taxon>Eukaryota</taxon>
        <taxon>Metazoa</taxon>
        <taxon>Ecdysozoa</taxon>
        <taxon>Arthropoda</taxon>
        <taxon>Hexapoda</taxon>
        <taxon>Collembola</taxon>
        <taxon>Entomobryomorpha</taxon>
        <taxon>Isotomoidea</taxon>
        <taxon>Isotomidae</taxon>
        <taxon>Proisotominae</taxon>
        <taxon>Folsomia</taxon>
    </lineage>
</organism>
<name>A0A226EN79_FOLCA</name>
<evidence type="ECO:0000256" key="1">
    <source>
        <dbReference type="SAM" id="Phobius"/>
    </source>
</evidence>
<comment type="caution">
    <text evidence="3">The sequence shown here is derived from an EMBL/GenBank/DDBJ whole genome shotgun (WGS) entry which is preliminary data.</text>
</comment>
<keyword evidence="1" id="KW-1133">Transmembrane helix</keyword>
<evidence type="ECO:0000313" key="3">
    <source>
        <dbReference type="EMBL" id="OXA58251.1"/>
    </source>
</evidence>
<evidence type="ECO:0000259" key="2">
    <source>
        <dbReference type="Pfam" id="PF06974"/>
    </source>
</evidence>
<sequence>MSYFKFLLRIGRDILETVVSLIVLSPVYILALFPIVVVSLLHRLVVSLYIRVKYENGQVSVMSVMDGNWAFETKSSTSTPQGLYIIKGTFNPTKFRATIDKVVRSEYIGGRLSRSITSILGVPCWKQLQQDEMNMMDYCRVVLDDEERGFPTTQDELFAFLSSKEVPIAKGSNKAPWQIFVIPRIQFHNTTNSDTSTPHYAIVVEVHHAIMDGISGLNMLYSVLADKPFALSMDPCTMARPHFLKTWLTYALGILSLPRTMMRSSYLKDQYFKPGPAPELTGPKTLAWTRPIKLDALKQIKTITKTSMVSILLSSLGAGFKSLHRRNGETTVPAKFHALVVIVMLPYPKNRALCNRASAILSPSKIPSPSDTPISSLKDNHQLLTVSGRSDSIVLAAANSFYPKLTGLLPLPLHRPLGLPLHVRLTLSNLPGPKEEVFINGGDKIVDMGFWVPIKYRIGLGVGSISYNNRVRVSFIGDEVYYPHEGDVQFLATAFEQELQRLGDFVGVHDVFY</sequence>
<dbReference type="PANTHER" id="PTHR31650">
    <property type="entry name" value="O-ACYLTRANSFERASE (WSD1-LIKE) FAMILY PROTEIN"/>
    <property type="match status" value="1"/>
</dbReference>
<dbReference type="Proteomes" id="UP000198287">
    <property type="component" value="Unassembled WGS sequence"/>
</dbReference>
<proteinExistence type="predicted"/>